<comment type="caution">
    <text evidence="2">The sequence shown here is derived from an EMBL/GenBank/DDBJ whole genome shotgun (WGS) entry which is preliminary data.</text>
</comment>
<dbReference type="Pfam" id="PF13358">
    <property type="entry name" value="DDE_3"/>
    <property type="match status" value="1"/>
</dbReference>
<dbReference type="InterPro" id="IPR038717">
    <property type="entry name" value="Tc1-like_DDE_dom"/>
</dbReference>
<name>A0A5D0CL46_9BACL</name>
<proteinExistence type="predicted"/>
<dbReference type="InterPro" id="IPR012337">
    <property type="entry name" value="RNaseH-like_sf"/>
</dbReference>
<sequence>MEELYKNPPKDGRVICVDEFGPLSLQPYKGKGWFPQRRPTRLRATYNRPHGVKHLLAALDLKTDKLYGHVSKTKRHQDLLRFFQVLRRRFHHSERLYLILDNFSPHQHKKVKKWASENNVELVFTPTYASWLNRIECHFGPLRKFVLEGSDFAKHQDLGLAIQAYLRWRNKNKRKAIILREQNKIKVV</sequence>
<dbReference type="Gene3D" id="3.30.420.10">
    <property type="entry name" value="Ribonuclease H-like superfamily/Ribonuclease H"/>
    <property type="match status" value="1"/>
</dbReference>
<dbReference type="SUPFAM" id="SSF53098">
    <property type="entry name" value="Ribonuclease H-like"/>
    <property type="match status" value="1"/>
</dbReference>
<dbReference type="NCBIfam" id="NF033545">
    <property type="entry name" value="transpos_IS630"/>
    <property type="match status" value="1"/>
</dbReference>
<dbReference type="AlphaFoldDB" id="A0A5D0CL46"/>
<dbReference type="InterPro" id="IPR036397">
    <property type="entry name" value="RNaseH_sf"/>
</dbReference>
<evidence type="ECO:0000259" key="1">
    <source>
        <dbReference type="Pfam" id="PF13358"/>
    </source>
</evidence>
<feature type="domain" description="Tc1-like transposase DDE" evidence="1">
    <location>
        <begin position="13"/>
        <end position="158"/>
    </location>
</feature>
<dbReference type="OrthoDB" id="2375382at2"/>
<dbReference type="InterPro" id="IPR047655">
    <property type="entry name" value="Transpos_IS630-like"/>
</dbReference>
<accession>A0A5D0CL46</accession>
<dbReference type="EMBL" id="VSDO01000005">
    <property type="protein sequence ID" value="TYA10666.1"/>
    <property type="molecule type" value="Genomic_DNA"/>
</dbReference>
<gene>
    <name evidence="3" type="ORF">FRY98_15845</name>
    <name evidence="2" type="ORF">FRY98_23000</name>
</gene>
<organism evidence="2 4">
    <name type="scientific">Paenibacillus faecis</name>
    <dbReference type="NCBI Taxonomy" id="862114"/>
    <lineage>
        <taxon>Bacteria</taxon>
        <taxon>Bacillati</taxon>
        <taxon>Bacillota</taxon>
        <taxon>Bacilli</taxon>
        <taxon>Bacillales</taxon>
        <taxon>Paenibacillaceae</taxon>
        <taxon>Paenibacillus</taxon>
    </lineage>
</organism>
<dbReference type="GO" id="GO:0003676">
    <property type="term" value="F:nucleic acid binding"/>
    <property type="evidence" value="ECO:0007669"/>
    <property type="project" value="InterPro"/>
</dbReference>
<dbReference type="Proteomes" id="UP000325218">
    <property type="component" value="Unassembled WGS sequence"/>
</dbReference>
<evidence type="ECO:0000313" key="4">
    <source>
        <dbReference type="Proteomes" id="UP000325218"/>
    </source>
</evidence>
<evidence type="ECO:0000313" key="3">
    <source>
        <dbReference type="EMBL" id="TYA12185.1"/>
    </source>
</evidence>
<reference evidence="2 4" key="1">
    <citation type="submission" date="2019-08" db="EMBL/GenBank/DDBJ databases">
        <title>Genome sequencing of Paenibacillus faecis DSM 23593(T).</title>
        <authorList>
            <person name="Kook J.-K."/>
            <person name="Park S.-N."/>
            <person name="Lim Y.K."/>
        </authorList>
    </citation>
    <scope>NUCLEOTIDE SEQUENCE [LARGE SCALE GENOMIC DNA]</scope>
    <source>
        <strain evidence="2 4">DSM 23593</strain>
    </source>
</reference>
<keyword evidence="4" id="KW-1185">Reference proteome</keyword>
<evidence type="ECO:0000313" key="2">
    <source>
        <dbReference type="EMBL" id="TYA10666.1"/>
    </source>
</evidence>
<dbReference type="EMBL" id="VSDO01000003">
    <property type="protein sequence ID" value="TYA12185.1"/>
    <property type="molecule type" value="Genomic_DNA"/>
</dbReference>
<protein>
    <submittedName>
        <fullName evidence="2">IS630 family transposase</fullName>
    </submittedName>
</protein>